<evidence type="ECO:0000256" key="1">
    <source>
        <dbReference type="SAM" id="MobiDB-lite"/>
    </source>
</evidence>
<dbReference type="AlphaFoldDB" id="A0A6A6QRZ5"/>
<dbReference type="PANTHER" id="PTHR34826">
    <property type="entry name" value="UPF0590 PROTEIN C409.17C"/>
    <property type="match status" value="1"/>
</dbReference>
<accession>A0A6A6QRZ5</accession>
<feature type="domain" description="Domain of unknown function at the cortex 1" evidence="2">
    <location>
        <begin position="34"/>
        <end position="292"/>
    </location>
</feature>
<dbReference type="OrthoDB" id="2119945at2759"/>
<feature type="region of interest" description="Disordered" evidence="1">
    <location>
        <begin position="304"/>
        <end position="466"/>
    </location>
</feature>
<protein>
    <submittedName>
        <fullName evidence="3">DUF1769-domain-containing protein</fullName>
    </submittedName>
</protein>
<dbReference type="Pfam" id="PF08588">
    <property type="entry name" value="Duc1"/>
    <property type="match status" value="1"/>
</dbReference>
<evidence type="ECO:0000313" key="3">
    <source>
        <dbReference type="EMBL" id="KAF2494770.1"/>
    </source>
</evidence>
<evidence type="ECO:0000313" key="4">
    <source>
        <dbReference type="Proteomes" id="UP000799750"/>
    </source>
</evidence>
<evidence type="ECO:0000259" key="2">
    <source>
        <dbReference type="Pfam" id="PF08588"/>
    </source>
</evidence>
<feature type="compositionally biased region" description="Low complexity" evidence="1">
    <location>
        <begin position="398"/>
        <end position="438"/>
    </location>
</feature>
<feature type="compositionally biased region" description="Basic and acidic residues" evidence="1">
    <location>
        <begin position="366"/>
        <end position="381"/>
    </location>
</feature>
<dbReference type="InterPro" id="IPR013897">
    <property type="entry name" value="Duc1"/>
</dbReference>
<feature type="region of interest" description="Disordered" evidence="1">
    <location>
        <begin position="1"/>
        <end position="29"/>
    </location>
</feature>
<organism evidence="3 4">
    <name type="scientific">Lophium mytilinum</name>
    <dbReference type="NCBI Taxonomy" id="390894"/>
    <lineage>
        <taxon>Eukaryota</taxon>
        <taxon>Fungi</taxon>
        <taxon>Dikarya</taxon>
        <taxon>Ascomycota</taxon>
        <taxon>Pezizomycotina</taxon>
        <taxon>Dothideomycetes</taxon>
        <taxon>Pleosporomycetidae</taxon>
        <taxon>Mytilinidiales</taxon>
        <taxon>Mytilinidiaceae</taxon>
        <taxon>Lophium</taxon>
    </lineage>
</organism>
<feature type="compositionally biased region" description="Basic and acidic residues" evidence="1">
    <location>
        <begin position="304"/>
        <end position="326"/>
    </location>
</feature>
<gene>
    <name evidence="3" type="ORF">BU16DRAFT_511366</name>
</gene>
<sequence>MTSALKSAFSTSRSPSPSPSTTVPDPSQKDKYLLRVTAGPTYSPSTHTLIPVNTPTPTHISSPLMDAWLNIRIKNYNGLPTTSPSTSTPYFSHPLHTADLHSVAYSFIPKRDIPGPDLVTGFDFDHSIRDRLPPGFKTAMRIVTTLLDPGIYADPYSDAPYLYGPALSSFFALRVGEKGDGRVNVEEGEVIEEGGDGSGAGVRERLGVPDTANKRRKHFLKRERLEGFVFEEGRRYGGDFFNPYLDFSNFALKLPGFSISVVRYIDDKTHELRYVLKDRETGEVGLVVIFTLLFGKKLEEALAAEKGEGGEQTEEERPAGREEKEVPVTNGVASEPRGVLDEEDAQDKDASMPNGTLSDLPMPTSKTEEQLEDDRPSRTHSSDVSATPSSETSEDSSSENVSYLTSTLYSALSSLGFGAGTSSSASSSAKSSKESSPSRQAGLNRHVEGIDDEGMEDYLRSRNAGT</sequence>
<reference evidence="3" key="1">
    <citation type="journal article" date="2020" name="Stud. Mycol.">
        <title>101 Dothideomycetes genomes: a test case for predicting lifestyles and emergence of pathogens.</title>
        <authorList>
            <person name="Haridas S."/>
            <person name="Albert R."/>
            <person name="Binder M."/>
            <person name="Bloem J."/>
            <person name="Labutti K."/>
            <person name="Salamov A."/>
            <person name="Andreopoulos B."/>
            <person name="Baker S."/>
            <person name="Barry K."/>
            <person name="Bills G."/>
            <person name="Bluhm B."/>
            <person name="Cannon C."/>
            <person name="Castanera R."/>
            <person name="Culley D."/>
            <person name="Daum C."/>
            <person name="Ezra D."/>
            <person name="Gonzalez J."/>
            <person name="Henrissat B."/>
            <person name="Kuo A."/>
            <person name="Liang C."/>
            <person name="Lipzen A."/>
            <person name="Lutzoni F."/>
            <person name="Magnuson J."/>
            <person name="Mondo S."/>
            <person name="Nolan M."/>
            <person name="Ohm R."/>
            <person name="Pangilinan J."/>
            <person name="Park H.-J."/>
            <person name="Ramirez L."/>
            <person name="Alfaro M."/>
            <person name="Sun H."/>
            <person name="Tritt A."/>
            <person name="Yoshinaga Y."/>
            <person name="Zwiers L.-H."/>
            <person name="Turgeon B."/>
            <person name="Goodwin S."/>
            <person name="Spatafora J."/>
            <person name="Crous P."/>
            <person name="Grigoriev I."/>
        </authorList>
    </citation>
    <scope>NUCLEOTIDE SEQUENCE</scope>
    <source>
        <strain evidence="3">CBS 269.34</strain>
    </source>
</reference>
<proteinExistence type="predicted"/>
<name>A0A6A6QRZ5_9PEZI</name>
<dbReference type="Proteomes" id="UP000799750">
    <property type="component" value="Unassembled WGS sequence"/>
</dbReference>
<feature type="compositionally biased region" description="Low complexity" evidence="1">
    <location>
        <begin position="10"/>
        <end position="26"/>
    </location>
</feature>
<dbReference type="EMBL" id="MU004190">
    <property type="protein sequence ID" value="KAF2494770.1"/>
    <property type="molecule type" value="Genomic_DNA"/>
</dbReference>
<keyword evidence="4" id="KW-1185">Reference proteome</keyword>
<dbReference type="PANTHER" id="PTHR34826:SF2">
    <property type="entry name" value="UPF0590 PROTEIN C409.17C"/>
    <property type="match status" value="1"/>
</dbReference>